<evidence type="ECO:0000256" key="3">
    <source>
        <dbReference type="ARBA" id="ARBA00012681"/>
    </source>
</evidence>
<dbReference type="FunFam" id="3.40.50.1100:FF:000049">
    <property type="entry name" value="Cysteine synthase, putative"/>
    <property type="match status" value="1"/>
</dbReference>
<evidence type="ECO:0000313" key="9">
    <source>
        <dbReference type="EMBL" id="KAK6947074.1"/>
    </source>
</evidence>
<dbReference type="AlphaFoldDB" id="A0AAN8WC52"/>
<evidence type="ECO:0000313" key="10">
    <source>
        <dbReference type="Proteomes" id="UP001370490"/>
    </source>
</evidence>
<dbReference type="EC" id="2.5.1.47" evidence="3"/>
<feature type="domain" description="Tryptophan synthase beta chain-like PALP" evidence="8">
    <location>
        <begin position="51"/>
        <end position="238"/>
    </location>
</feature>
<dbReference type="EMBL" id="JBAMMX010000001">
    <property type="protein sequence ID" value="KAK6947074.1"/>
    <property type="molecule type" value="Genomic_DNA"/>
</dbReference>
<dbReference type="SUPFAM" id="SSF53686">
    <property type="entry name" value="Tryptophan synthase beta subunit-like PLP-dependent enzymes"/>
    <property type="match status" value="1"/>
</dbReference>
<gene>
    <name evidence="9" type="ORF">RJ641_000547</name>
</gene>
<sequence length="353" mass="37932">MAPVKITGAIAAALSMAIISISYLICHCKSKVKKTQKSNFTRRPKNGLVGAIGNTPLIRINRLSEATGCEILGKAEFLNPGGSVKDRALKSGELAPGGIVTEGSAGSTAISLATVAPAYGCKHHVVIPDDVAIEKVRPVSITHRDHYINIARRRAAEANELASRLRKADQTDAKVLNDTNGLISNVETNQIFLSDCKGDQFENLANFYAHYEGTGPEILEQTDGNMRAFVAAAGIGGTEQNPSIKILVDPSRSGLFNKVTRGVNNTREEAKGKRLKNPFDTITEGIGSNRLTQNFLMAKLDGAFRGIDMEAVEMSRHKPALFLLKDALFLGSSSAMNCVEALMLEPLLTIGRD</sequence>
<proteinExistence type="inferred from homology"/>
<keyword evidence="5" id="KW-0663">Pyridoxal phosphate</keyword>
<evidence type="ECO:0000256" key="1">
    <source>
        <dbReference type="ARBA" id="ARBA00001933"/>
    </source>
</evidence>
<keyword evidence="7" id="KW-0812">Transmembrane</keyword>
<evidence type="ECO:0000256" key="4">
    <source>
        <dbReference type="ARBA" id="ARBA00022679"/>
    </source>
</evidence>
<evidence type="ECO:0000259" key="8">
    <source>
        <dbReference type="Pfam" id="PF00291"/>
    </source>
</evidence>
<keyword evidence="10" id="KW-1185">Reference proteome</keyword>
<keyword evidence="7" id="KW-0472">Membrane</keyword>
<dbReference type="Pfam" id="PF00291">
    <property type="entry name" value="PALP"/>
    <property type="match status" value="1"/>
</dbReference>
<feature type="transmembrane region" description="Helical" evidence="7">
    <location>
        <begin position="6"/>
        <end position="26"/>
    </location>
</feature>
<evidence type="ECO:0000256" key="7">
    <source>
        <dbReference type="SAM" id="Phobius"/>
    </source>
</evidence>
<evidence type="ECO:0000256" key="6">
    <source>
        <dbReference type="ARBA" id="ARBA00047931"/>
    </source>
</evidence>
<protein>
    <recommendedName>
        <fullName evidence="3">cysteine synthase</fullName>
        <ecNumber evidence="3">2.5.1.47</ecNumber>
    </recommendedName>
</protein>
<dbReference type="InterPro" id="IPR050214">
    <property type="entry name" value="Cys_Synth/Cystath_Beta-Synth"/>
</dbReference>
<evidence type="ECO:0000256" key="5">
    <source>
        <dbReference type="ARBA" id="ARBA00022898"/>
    </source>
</evidence>
<dbReference type="Gene3D" id="3.40.50.1100">
    <property type="match status" value="2"/>
</dbReference>
<name>A0AAN8WC52_9MAGN</name>
<dbReference type="GO" id="GO:0004124">
    <property type="term" value="F:cysteine synthase activity"/>
    <property type="evidence" value="ECO:0007669"/>
    <property type="project" value="UniProtKB-EC"/>
</dbReference>
<comment type="similarity">
    <text evidence="2">Belongs to the cysteine synthase/cystathionine beta-synthase family.</text>
</comment>
<accession>A0AAN8WC52</accession>
<keyword evidence="4" id="KW-0808">Transferase</keyword>
<dbReference type="PANTHER" id="PTHR10314">
    <property type="entry name" value="CYSTATHIONINE BETA-SYNTHASE"/>
    <property type="match status" value="1"/>
</dbReference>
<comment type="caution">
    <text evidence="9">The sequence shown here is derived from an EMBL/GenBank/DDBJ whole genome shotgun (WGS) entry which is preliminary data.</text>
</comment>
<keyword evidence="7" id="KW-1133">Transmembrane helix</keyword>
<dbReference type="InterPro" id="IPR001926">
    <property type="entry name" value="TrpB-like_PALP"/>
</dbReference>
<comment type="cofactor">
    <cofactor evidence="1">
        <name>pyridoxal 5'-phosphate</name>
        <dbReference type="ChEBI" id="CHEBI:597326"/>
    </cofactor>
</comment>
<organism evidence="9 10">
    <name type="scientific">Dillenia turbinata</name>
    <dbReference type="NCBI Taxonomy" id="194707"/>
    <lineage>
        <taxon>Eukaryota</taxon>
        <taxon>Viridiplantae</taxon>
        <taxon>Streptophyta</taxon>
        <taxon>Embryophyta</taxon>
        <taxon>Tracheophyta</taxon>
        <taxon>Spermatophyta</taxon>
        <taxon>Magnoliopsida</taxon>
        <taxon>eudicotyledons</taxon>
        <taxon>Gunneridae</taxon>
        <taxon>Pentapetalae</taxon>
        <taxon>Dilleniales</taxon>
        <taxon>Dilleniaceae</taxon>
        <taxon>Dillenia</taxon>
    </lineage>
</organism>
<comment type="catalytic activity">
    <reaction evidence="6">
        <text>O-acetyl-L-serine + hydrogen sulfide = L-cysteine + acetate</text>
        <dbReference type="Rhea" id="RHEA:14829"/>
        <dbReference type="ChEBI" id="CHEBI:29919"/>
        <dbReference type="ChEBI" id="CHEBI:30089"/>
        <dbReference type="ChEBI" id="CHEBI:35235"/>
        <dbReference type="ChEBI" id="CHEBI:58340"/>
        <dbReference type="EC" id="2.5.1.47"/>
    </reaction>
</comment>
<dbReference type="Proteomes" id="UP001370490">
    <property type="component" value="Unassembled WGS sequence"/>
</dbReference>
<reference evidence="9 10" key="1">
    <citation type="submission" date="2023-12" db="EMBL/GenBank/DDBJ databases">
        <title>A high-quality genome assembly for Dillenia turbinata (Dilleniales).</title>
        <authorList>
            <person name="Chanderbali A."/>
        </authorList>
    </citation>
    <scope>NUCLEOTIDE SEQUENCE [LARGE SCALE GENOMIC DNA]</scope>
    <source>
        <strain evidence="9">LSX21</strain>
        <tissue evidence="9">Leaf</tissue>
    </source>
</reference>
<dbReference type="InterPro" id="IPR036052">
    <property type="entry name" value="TrpB-like_PALP_sf"/>
</dbReference>
<evidence type="ECO:0000256" key="2">
    <source>
        <dbReference type="ARBA" id="ARBA00007103"/>
    </source>
</evidence>